<evidence type="ECO:0000313" key="4">
    <source>
        <dbReference type="EMBL" id="MEN5380178.1"/>
    </source>
</evidence>
<dbReference type="Pfam" id="PF02230">
    <property type="entry name" value="Abhydrolase_2"/>
    <property type="match status" value="1"/>
</dbReference>
<dbReference type="RefSeq" id="WP_346583071.1">
    <property type="nucleotide sequence ID" value="NZ_JBDJNQ010000014.1"/>
</dbReference>
<protein>
    <submittedName>
        <fullName evidence="4">Phospholipase</fullName>
    </submittedName>
</protein>
<evidence type="ECO:0000313" key="5">
    <source>
        <dbReference type="Proteomes" id="UP001409291"/>
    </source>
</evidence>
<proteinExistence type="predicted"/>
<dbReference type="InterPro" id="IPR003140">
    <property type="entry name" value="PLipase/COase/thioEstase"/>
</dbReference>
<dbReference type="PANTHER" id="PTHR43037">
    <property type="entry name" value="UNNAMED PRODUCT-RELATED"/>
    <property type="match status" value="1"/>
</dbReference>
<dbReference type="InterPro" id="IPR050955">
    <property type="entry name" value="Plant_Biomass_Hydrol_Est"/>
</dbReference>
<dbReference type="Gene3D" id="3.40.50.1820">
    <property type="entry name" value="alpha/beta hydrolase"/>
    <property type="match status" value="1"/>
</dbReference>
<feature type="chain" id="PRO_5045059249" evidence="2">
    <location>
        <begin position="25"/>
        <end position="279"/>
    </location>
</feature>
<dbReference type="SUPFAM" id="SSF53474">
    <property type="entry name" value="alpha/beta-Hydrolases"/>
    <property type="match status" value="1"/>
</dbReference>
<evidence type="ECO:0000259" key="3">
    <source>
        <dbReference type="Pfam" id="PF02230"/>
    </source>
</evidence>
<dbReference type="Proteomes" id="UP001409291">
    <property type="component" value="Unassembled WGS sequence"/>
</dbReference>
<evidence type="ECO:0000256" key="2">
    <source>
        <dbReference type="SAM" id="SignalP"/>
    </source>
</evidence>
<sequence length="279" mass="32245">MYNNSVQVQIIFFFNIMICTFSHAQTHLFNEMSIDSTKFSETRNILSALPVEIFQKKVFTNESTKIPYRFLFPKNFTTTKKYPLVITFHNSSRQGNDNENQLEHLARTWVRDDIFDKFNCFVLAPQFEQRSSTYLQNSEGMLLASPSKDAIQILTLIKKLEKEHPNIDLNRIYLIGYSMGASTAQNLINLAPEKFAAIVSIAAVPDLSNLHKLKHKDIWLIHGEKDTSNPYIGSEVLYKKLDGNAKLVFTTFKNLDHNNIVIPYLLTDELQKWLFSKQL</sequence>
<comment type="caution">
    <text evidence="4">The sequence shown here is derived from an EMBL/GenBank/DDBJ whole genome shotgun (WGS) entry which is preliminary data.</text>
</comment>
<feature type="domain" description="Phospholipase/carboxylesterase/thioesterase" evidence="3">
    <location>
        <begin position="153"/>
        <end position="258"/>
    </location>
</feature>
<keyword evidence="1 2" id="KW-0732">Signal</keyword>
<reference evidence="4 5" key="1">
    <citation type="submission" date="2024-04" db="EMBL/GenBank/DDBJ databases">
        <title>WGS of bacteria from Torrens River.</title>
        <authorList>
            <person name="Wyrsch E.R."/>
            <person name="Drigo B."/>
        </authorList>
    </citation>
    <scope>NUCLEOTIDE SEQUENCE [LARGE SCALE GENOMIC DNA]</scope>
    <source>
        <strain evidence="4 5">TWI391</strain>
    </source>
</reference>
<accession>A0ABV0C1V1</accession>
<evidence type="ECO:0000256" key="1">
    <source>
        <dbReference type="ARBA" id="ARBA00022729"/>
    </source>
</evidence>
<feature type="signal peptide" evidence="2">
    <location>
        <begin position="1"/>
        <end position="24"/>
    </location>
</feature>
<dbReference type="InterPro" id="IPR029058">
    <property type="entry name" value="AB_hydrolase_fold"/>
</dbReference>
<dbReference type="EMBL" id="JBDJNQ010000014">
    <property type="protein sequence ID" value="MEN5380178.1"/>
    <property type="molecule type" value="Genomic_DNA"/>
</dbReference>
<organism evidence="4 5">
    <name type="scientific">Sphingobacterium kitahiroshimense</name>
    <dbReference type="NCBI Taxonomy" id="470446"/>
    <lineage>
        <taxon>Bacteria</taxon>
        <taxon>Pseudomonadati</taxon>
        <taxon>Bacteroidota</taxon>
        <taxon>Sphingobacteriia</taxon>
        <taxon>Sphingobacteriales</taxon>
        <taxon>Sphingobacteriaceae</taxon>
        <taxon>Sphingobacterium</taxon>
    </lineage>
</organism>
<dbReference type="PANTHER" id="PTHR43037:SF1">
    <property type="entry name" value="BLL1128 PROTEIN"/>
    <property type="match status" value="1"/>
</dbReference>
<gene>
    <name evidence="4" type="ORF">ABE541_23120</name>
</gene>
<keyword evidence="5" id="KW-1185">Reference proteome</keyword>
<name>A0ABV0C1V1_9SPHI</name>